<name>L0DQT3_SINAD</name>
<dbReference type="Gene3D" id="3.30.200.20">
    <property type="entry name" value="Phosphorylase Kinase, domain 1"/>
    <property type="match status" value="1"/>
</dbReference>
<dbReference type="KEGG" id="saci:Sinac_7303"/>
<dbReference type="STRING" id="886293.Sinac_7303"/>
<dbReference type="AlphaFoldDB" id="L0DQT3"/>
<accession>L0DQT3</accession>
<sequence length="346" mass="38102">MREVTPETAADYLRERGRVPGGRGVRVQALGWGVSNVVMRVDVEGEPPFVLKQARERLRTKALWISRLERIWTERAALDLLAHVLPQEQEGAGVTPRVLFAEPDDFLFAMTCAPDDSVVWKEQLLAGEADVAVTRAAGLILGSIHVETLGHPALQDGPLAETVVFGQLRIDPFYRTIARAHPDLAPEINTLIRSLEEPATRTFVHADFSPKNILVHSQGLTLVDFETAHAGDPAYDLGFVLSHLLLKGVRAAPADVSALALTRVFLDAYLDRVGSRLDADLVRRACCHAAACSLARVDGTSPVDYLDAPRQASVRRFARAALREQPATWDELLQLLAREMRPTHLI</sequence>
<dbReference type="Gene3D" id="3.90.1200.10">
    <property type="match status" value="1"/>
</dbReference>
<dbReference type="eggNOG" id="COG0510">
    <property type="taxonomic scope" value="Bacteria"/>
</dbReference>
<dbReference type="GO" id="GO:0004672">
    <property type="term" value="F:protein kinase activity"/>
    <property type="evidence" value="ECO:0007669"/>
    <property type="project" value="InterPro"/>
</dbReference>
<dbReference type="SUPFAM" id="SSF56112">
    <property type="entry name" value="Protein kinase-like (PK-like)"/>
    <property type="match status" value="1"/>
</dbReference>
<feature type="domain" description="Aminoglycoside phosphotransferase" evidence="1">
    <location>
        <begin position="27"/>
        <end position="243"/>
    </location>
</feature>
<dbReference type="InterPro" id="IPR011009">
    <property type="entry name" value="Kinase-like_dom_sf"/>
</dbReference>
<reference evidence="2 3" key="1">
    <citation type="submission" date="2012-02" db="EMBL/GenBank/DDBJ databases">
        <title>Complete sequence of chromosome of Singulisphaera acidiphila DSM 18658.</title>
        <authorList>
            <consortium name="US DOE Joint Genome Institute (JGI-PGF)"/>
            <person name="Lucas S."/>
            <person name="Copeland A."/>
            <person name="Lapidus A."/>
            <person name="Glavina del Rio T."/>
            <person name="Dalin E."/>
            <person name="Tice H."/>
            <person name="Bruce D."/>
            <person name="Goodwin L."/>
            <person name="Pitluck S."/>
            <person name="Peters L."/>
            <person name="Ovchinnikova G."/>
            <person name="Chertkov O."/>
            <person name="Kyrpides N."/>
            <person name="Mavromatis K."/>
            <person name="Ivanova N."/>
            <person name="Brettin T."/>
            <person name="Detter J.C."/>
            <person name="Han C."/>
            <person name="Larimer F."/>
            <person name="Land M."/>
            <person name="Hauser L."/>
            <person name="Markowitz V."/>
            <person name="Cheng J.-F."/>
            <person name="Hugenholtz P."/>
            <person name="Woyke T."/>
            <person name="Wu D."/>
            <person name="Tindall B."/>
            <person name="Pomrenke H."/>
            <person name="Brambilla E."/>
            <person name="Klenk H.-P."/>
            <person name="Eisen J.A."/>
        </authorList>
    </citation>
    <scope>NUCLEOTIDE SEQUENCE [LARGE SCALE GENOMIC DNA]</scope>
    <source>
        <strain evidence="3">ATCC BAA-1392 / DSM 18658 / VKM B-2454 / MOB10</strain>
    </source>
</reference>
<keyword evidence="3" id="KW-1185">Reference proteome</keyword>
<organism evidence="2 3">
    <name type="scientific">Singulisphaera acidiphila (strain ATCC BAA-1392 / DSM 18658 / VKM B-2454 / MOB10)</name>
    <dbReference type="NCBI Taxonomy" id="886293"/>
    <lineage>
        <taxon>Bacteria</taxon>
        <taxon>Pseudomonadati</taxon>
        <taxon>Planctomycetota</taxon>
        <taxon>Planctomycetia</taxon>
        <taxon>Isosphaerales</taxon>
        <taxon>Isosphaeraceae</taxon>
        <taxon>Singulisphaera</taxon>
    </lineage>
</organism>
<dbReference type="EMBL" id="CP003364">
    <property type="protein sequence ID" value="AGA31345.1"/>
    <property type="molecule type" value="Genomic_DNA"/>
</dbReference>
<dbReference type="HOGENOM" id="CLU_072574_0_0_0"/>
<dbReference type="Pfam" id="PF01636">
    <property type="entry name" value="APH"/>
    <property type="match status" value="1"/>
</dbReference>
<evidence type="ECO:0000259" key="1">
    <source>
        <dbReference type="Pfam" id="PF01636"/>
    </source>
</evidence>
<dbReference type="InterPro" id="IPR008266">
    <property type="entry name" value="Tyr_kinase_AS"/>
</dbReference>
<keyword evidence="2" id="KW-0808">Transferase</keyword>
<proteinExistence type="predicted"/>
<dbReference type="Proteomes" id="UP000010798">
    <property type="component" value="Chromosome"/>
</dbReference>
<evidence type="ECO:0000313" key="2">
    <source>
        <dbReference type="EMBL" id="AGA31345.1"/>
    </source>
</evidence>
<dbReference type="InterPro" id="IPR002575">
    <property type="entry name" value="Aminoglycoside_PTrfase"/>
</dbReference>
<dbReference type="RefSeq" id="WP_015250414.1">
    <property type="nucleotide sequence ID" value="NC_019892.1"/>
</dbReference>
<protein>
    <submittedName>
        <fullName evidence="2">Phosphotransferase family protein</fullName>
    </submittedName>
</protein>
<dbReference type="PROSITE" id="PS00109">
    <property type="entry name" value="PROTEIN_KINASE_TYR"/>
    <property type="match status" value="1"/>
</dbReference>
<evidence type="ECO:0000313" key="3">
    <source>
        <dbReference type="Proteomes" id="UP000010798"/>
    </source>
</evidence>
<gene>
    <name evidence="2" type="ordered locus">Sinac_7303</name>
</gene>